<dbReference type="GO" id="GO:0005975">
    <property type="term" value="P:carbohydrate metabolic process"/>
    <property type="evidence" value="ECO:0007669"/>
    <property type="project" value="InterPro"/>
</dbReference>
<dbReference type="Gene3D" id="3.20.20.80">
    <property type="entry name" value="Glycosidases"/>
    <property type="match status" value="1"/>
</dbReference>
<evidence type="ECO:0000259" key="3">
    <source>
        <dbReference type="Pfam" id="PF01055"/>
    </source>
</evidence>
<reference evidence="5" key="1">
    <citation type="submission" date="2021-01" db="EMBL/GenBank/DDBJ databases">
        <authorList>
            <person name="Corre E."/>
            <person name="Pelletier E."/>
            <person name="Niang G."/>
            <person name="Scheremetjew M."/>
            <person name="Finn R."/>
            <person name="Kale V."/>
            <person name="Holt S."/>
            <person name="Cochrane G."/>
            <person name="Meng A."/>
            <person name="Brown T."/>
            <person name="Cohen L."/>
        </authorList>
    </citation>
    <scope>NUCLEOTIDE SEQUENCE</scope>
    <source>
        <strain evidence="5">Ras09</strain>
    </source>
</reference>
<evidence type="ECO:0000256" key="2">
    <source>
        <dbReference type="RuleBase" id="RU361185"/>
    </source>
</evidence>
<accession>A0A7S3CS22</accession>
<dbReference type="InterPro" id="IPR013780">
    <property type="entry name" value="Glyco_hydro_b"/>
</dbReference>
<comment type="similarity">
    <text evidence="1 2">Belongs to the glycosyl hydrolase 31 family.</text>
</comment>
<feature type="domain" description="Glycosyl hydrolase family 31 C-terminal" evidence="4">
    <location>
        <begin position="212"/>
        <end position="304"/>
    </location>
</feature>
<feature type="domain" description="Glycoside hydrolase family 31 TIM barrel" evidence="3">
    <location>
        <begin position="1"/>
        <end position="200"/>
    </location>
</feature>
<gene>
    <name evidence="5" type="ORF">SRAS04492_LOCUS7201</name>
</gene>
<dbReference type="InterPro" id="IPR000322">
    <property type="entry name" value="Glyco_hydro_31_TIM"/>
</dbReference>
<dbReference type="Pfam" id="PF01055">
    <property type="entry name" value="Glyco_hydro_31_2nd"/>
    <property type="match status" value="1"/>
</dbReference>
<evidence type="ECO:0000313" key="5">
    <source>
        <dbReference type="EMBL" id="CAE0235394.1"/>
    </source>
</evidence>
<protein>
    <recommendedName>
        <fullName evidence="6">Alpha-glucosidase</fullName>
    </recommendedName>
</protein>
<keyword evidence="2" id="KW-0326">Glycosidase</keyword>
<dbReference type="InterPro" id="IPR017853">
    <property type="entry name" value="GH"/>
</dbReference>
<keyword evidence="2" id="KW-0378">Hydrolase</keyword>
<dbReference type="GO" id="GO:0004553">
    <property type="term" value="F:hydrolase activity, hydrolyzing O-glycosyl compounds"/>
    <property type="evidence" value="ECO:0007669"/>
    <property type="project" value="InterPro"/>
</dbReference>
<dbReference type="PANTHER" id="PTHR22762:SF133">
    <property type="entry name" value="P-TYPE DOMAIN-CONTAINING PROTEIN"/>
    <property type="match status" value="1"/>
</dbReference>
<dbReference type="Pfam" id="PF21365">
    <property type="entry name" value="Glyco_hydro_31_3rd"/>
    <property type="match status" value="1"/>
</dbReference>
<dbReference type="EMBL" id="HBIA01014330">
    <property type="protein sequence ID" value="CAE0235394.1"/>
    <property type="molecule type" value="Transcribed_RNA"/>
</dbReference>
<dbReference type="AlphaFoldDB" id="A0A7S3CS22"/>
<dbReference type="PANTHER" id="PTHR22762">
    <property type="entry name" value="ALPHA-GLUCOSIDASE"/>
    <property type="match status" value="1"/>
</dbReference>
<name>A0A7S3CS22_9SPIT</name>
<dbReference type="InterPro" id="IPR048395">
    <property type="entry name" value="Glyco_hydro_31_C"/>
</dbReference>
<proteinExistence type="inferred from homology"/>
<evidence type="ECO:0000256" key="1">
    <source>
        <dbReference type="ARBA" id="ARBA00007806"/>
    </source>
</evidence>
<dbReference type="SUPFAM" id="SSF51011">
    <property type="entry name" value="Glycosyl hydrolase domain"/>
    <property type="match status" value="1"/>
</dbReference>
<evidence type="ECO:0008006" key="6">
    <source>
        <dbReference type="Google" id="ProtNLM"/>
    </source>
</evidence>
<dbReference type="Gene3D" id="2.60.40.1180">
    <property type="entry name" value="Golgi alpha-mannosidase II"/>
    <property type="match status" value="1"/>
</dbReference>
<sequence>MNEASNFCNGPCYEDQRAQAQIKHKLPYVPTARDLEVKSIALDATHANGAQQFDAHSLIGTQEVKATHDWFLENQMRPMIIERSSFAGMGKFASRWLGDNFSDEAYMGFSVVGIMAHNLIGVPLAGSDICGFIGPTNAELCARWHMVGAFYPFSRNHNDRDSPSQEPWLFKSPYTASVSYFDVMKAAIKTKYRMIRYYYTELSMLAAEGGAFYKPLFFEFPADAKAYDNLQHNVMLGAALKLAILSDQLGAETADFYFPAGTWCDVVKGGLGTATCVAYAEGQTVTLAARAYDFHLHLRAGYIVPMQDTSSLDFKTSADLQAKPVDLHMHASCTDTCTAQGRYLNDDGVTVDLDGKQNIITMALTGAPSADIQIAFEQTASASSMEDSKVNENDVIGDIFLYNAKALGLDAKHTVTATIGEEQKVVGEADYDETNDKLVLKAAGVLMPSVSTLVFSKA</sequence>
<organism evidence="5">
    <name type="scientific">Strombidium rassoulzadegani</name>
    <dbReference type="NCBI Taxonomy" id="1082188"/>
    <lineage>
        <taxon>Eukaryota</taxon>
        <taxon>Sar</taxon>
        <taxon>Alveolata</taxon>
        <taxon>Ciliophora</taxon>
        <taxon>Intramacronucleata</taxon>
        <taxon>Spirotrichea</taxon>
        <taxon>Oligotrichia</taxon>
        <taxon>Strombidiidae</taxon>
        <taxon>Strombidium</taxon>
    </lineage>
</organism>
<evidence type="ECO:0000259" key="4">
    <source>
        <dbReference type="Pfam" id="PF21365"/>
    </source>
</evidence>
<dbReference type="SUPFAM" id="SSF51445">
    <property type="entry name" value="(Trans)glycosidases"/>
    <property type="match status" value="1"/>
</dbReference>